<dbReference type="Proteomes" id="UP001321520">
    <property type="component" value="Chromosome"/>
</dbReference>
<reference evidence="2 3" key="1">
    <citation type="submission" date="2022-05" db="EMBL/GenBank/DDBJ databases">
        <title>Microbulbifer sp. nov., isolated from sponge.</title>
        <authorList>
            <person name="Gao L."/>
        </authorList>
    </citation>
    <scope>NUCLEOTIDE SEQUENCE [LARGE SCALE GENOMIC DNA]</scope>
    <source>
        <strain evidence="2 3">MI-G</strain>
    </source>
</reference>
<evidence type="ECO:0000259" key="1">
    <source>
        <dbReference type="Pfam" id="PF09204"/>
    </source>
</evidence>
<dbReference type="SUPFAM" id="SSF101125">
    <property type="entry name" value="Colicin D immunity protein"/>
    <property type="match status" value="1"/>
</dbReference>
<feature type="domain" description="Colicin D immunity protein" evidence="1">
    <location>
        <begin position="1"/>
        <end position="86"/>
    </location>
</feature>
<dbReference type="RefSeq" id="WP_301417031.1">
    <property type="nucleotide sequence ID" value="NZ_CP098023.1"/>
</dbReference>
<dbReference type="InterPro" id="IPR036471">
    <property type="entry name" value="Colicin_D_sf"/>
</dbReference>
<dbReference type="InterPro" id="IPR015287">
    <property type="entry name" value="Colicin_D_immunity_dom"/>
</dbReference>
<proteinExistence type="predicted"/>
<keyword evidence="3" id="KW-1185">Reference proteome</keyword>
<gene>
    <name evidence="2" type="ORF">M8T91_03970</name>
</gene>
<accession>A0ABY9ED65</accession>
<evidence type="ECO:0000313" key="2">
    <source>
        <dbReference type="EMBL" id="WKD50592.1"/>
    </source>
</evidence>
<protein>
    <submittedName>
        <fullName evidence="2">Colicin immunity domain-containing protein</fullName>
    </submittedName>
</protein>
<dbReference type="Gene3D" id="1.20.120.650">
    <property type="entry name" value="Colicin D"/>
    <property type="match status" value="1"/>
</dbReference>
<dbReference type="EMBL" id="CP098023">
    <property type="protein sequence ID" value="WKD50592.1"/>
    <property type="molecule type" value="Genomic_DNA"/>
</dbReference>
<evidence type="ECO:0000313" key="3">
    <source>
        <dbReference type="Proteomes" id="UP001321520"/>
    </source>
</evidence>
<organism evidence="2 3">
    <name type="scientific">Microbulbifer spongiae</name>
    <dbReference type="NCBI Taxonomy" id="2944933"/>
    <lineage>
        <taxon>Bacteria</taxon>
        <taxon>Pseudomonadati</taxon>
        <taxon>Pseudomonadota</taxon>
        <taxon>Gammaproteobacteria</taxon>
        <taxon>Cellvibrionales</taxon>
        <taxon>Microbulbiferaceae</taxon>
        <taxon>Microbulbifer</taxon>
    </lineage>
</organism>
<sequence length="89" mass="10533">MSTTILALAKSFSKERLTADEFANAYMELWRFERDCNLLQEDEDNLSECLSSIFCLADLFNPDVDREEYELDEKQLRDKVIELIEKFKV</sequence>
<dbReference type="Pfam" id="PF09204">
    <property type="entry name" value="Colicin_immun"/>
    <property type="match status" value="1"/>
</dbReference>
<name>A0ABY9ED65_9GAMM</name>